<proteinExistence type="predicted"/>
<dbReference type="AlphaFoldDB" id="A0A2S7TZN3"/>
<evidence type="ECO:0000313" key="3">
    <source>
        <dbReference type="Proteomes" id="UP000239907"/>
    </source>
</evidence>
<dbReference type="PROSITE" id="PS50206">
    <property type="entry name" value="RHODANESE_3"/>
    <property type="match status" value="1"/>
</dbReference>
<dbReference type="Gene3D" id="2.40.128.110">
    <property type="entry name" value="Lipid/polyisoprenoid-binding, YceI-like"/>
    <property type="match status" value="1"/>
</dbReference>
<dbReference type="Proteomes" id="UP000239907">
    <property type="component" value="Unassembled WGS sequence"/>
</dbReference>
<dbReference type="InterPro" id="IPR007372">
    <property type="entry name" value="Lipid/polyisoprenoid-bd_YceI"/>
</dbReference>
<dbReference type="SUPFAM" id="SSF101874">
    <property type="entry name" value="YceI-like"/>
    <property type="match status" value="1"/>
</dbReference>
<sequence>MPANPIHPDELNSLMTTRSSLVIIDVRLADDYDFKRIPNAINNPFLDVQFANKMAELVPDLLTPICVYGTQKGSIESTEAAQKLIRLGYDRIYDMTSGFAGWTNNGHPMESGLSPQPEPAQLADGLYPIDTKESCVQWTGKNLINSHSGEIAITSGHLEIQGGSLVDLELIIDFKSITCNDITNPEVHDTLIQHLESDDFFYTDRFPTGKFQLTGSEAQGSLNDGSLNLQVEGDLTMRGQTKAVSLFAATGVTDDLRPAAQANMSINRTHWGIRYGSGKFFSRLAGHLVNDHIGLQLKIIGELTRQSE</sequence>
<dbReference type="Gene3D" id="3.40.250.10">
    <property type="entry name" value="Rhodanese-like domain"/>
    <property type="match status" value="1"/>
</dbReference>
<dbReference type="OrthoDB" id="9811006at2"/>
<keyword evidence="3" id="KW-1185">Reference proteome</keyword>
<dbReference type="PANTHER" id="PTHR34406">
    <property type="entry name" value="PROTEIN YCEI"/>
    <property type="match status" value="1"/>
</dbReference>
<dbReference type="Pfam" id="PF04264">
    <property type="entry name" value="YceI"/>
    <property type="match status" value="1"/>
</dbReference>
<gene>
    <name evidence="2" type="ORF">BSZ32_03850</name>
</gene>
<dbReference type="InterPro" id="IPR001763">
    <property type="entry name" value="Rhodanese-like_dom"/>
</dbReference>
<organism evidence="2 3">
    <name type="scientific">Rubritalea profundi</name>
    <dbReference type="NCBI Taxonomy" id="1658618"/>
    <lineage>
        <taxon>Bacteria</taxon>
        <taxon>Pseudomonadati</taxon>
        <taxon>Verrucomicrobiota</taxon>
        <taxon>Verrucomicrobiia</taxon>
        <taxon>Verrucomicrobiales</taxon>
        <taxon>Rubritaleaceae</taxon>
        <taxon>Rubritalea</taxon>
    </lineage>
</organism>
<dbReference type="SMART" id="SM00867">
    <property type="entry name" value="YceI"/>
    <property type="match status" value="1"/>
</dbReference>
<dbReference type="InterPro" id="IPR036761">
    <property type="entry name" value="TTHA0802/YceI-like_sf"/>
</dbReference>
<dbReference type="RefSeq" id="WP_105042207.1">
    <property type="nucleotide sequence ID" value="NZ_MQWA01000001.1"/>
</dbReference>
<protein>
    <recommendedName>
        <fullName evidence="1">Rhodanese domain-containing protein</fullName>
    </recommendedName>
</protein>
<comment type="caution">
    <text evidence="2">The sequence shown here is derived from an EMBL/GenBank/DDBJ whole genome shotgun (WGS) entry which is preliminary data.</text>
</comment>
<dbReference type="EMBL" id="MQWA01000001">
    <property type="protein sequence ID" value="PQJ27717.1"/>
    <property type="molecule type" value="Genomic_DNA"/>
</dbReference>
<dbReference type="PANTHER" id="PTHR34406:SF1">
    <property type="entry name" value="PROTEIN YCEI"/>
    <property type="match status" value="1"/>
</dbReference>
<dbReference type="InterPro" id="IPR036873">
    <property type="entry name" value="Rhodanese-like_dom_sf"/>
</dbReference>
<feature type="domain" description="Rhodanese" evidence="1">
    <location>
        <begin position="17"/>
        <end position="111"/>
    </location>
</feature>
<name>A0A2S7TZN3_9BACT</name>
<evidence type="ECO:0000259" key="1">
    <source>
        <dbReference type="PROSITE" id="PS50206"/>
    </source>
</evidence>
<accession>A0A2S7TZN3</accession>
<dbReference type="CDD" id="cd00158">
    <property type="entry name" value="RHOD"/>
    <property type="match status" value="1"/>
</dbReference>
<reference evidence="2 3" key="1">
    <citation type="submission" date="2016-12" db="EMBL/GenBank/DDBJ databases">
        <title>Study of bacterial adaptation to deep sea.</title>
        <authorList>
            <person name="Song J."/>
            <person name="Yoshizawa S."/>
            <person name="Kogure K."/>
        </authorList>
    </citation>
    <scope>NUCLEOTIDE SEQUENCE [LARGE SCALE GENOMIC DNA]</scope>
    <source>
        <strain evidence="2 3">SAORIC-165</strain>
    </source>
</reference>
<dbReference type="SUPFAM" id="SSF52821">
    <property type="entry name" value="Rhodanese/Cell cycle control phosphatase"/>
    <property type="match status" value="1"/>
</dbReference>
<evidence type="ECO:0000313" key="2">
    <source>
        <dbReference type="EMBL" id="PQJ27717.1"/>
    </source>
</evidence>
<dbReference type="SMART" id="SM00450">
    <property type="entry name" value="RHOD"/>
    <property type="match status" value="1"/>
</dbReference>
<dbReference type="Pfam" id="PF00581">
    <property type="entry name" value="Rhodanese"/>
    <property type="match status" value="1"/>
</dbReference>